<feature type="domain" description="Transposase TnpC homeodomain" evidence="3">
    <location>
        <begin position="29"/>
        <end position="97"/>
    </location>
</feature>
<dbReference type="STRING" id="1121391.SAMN02745206_03765"/>
<feature type="domain" description="Transposase IS66 central" evidence="1">
    <location>
        <begin position="169"/>
        <end position="457"/>
    </location>
</feature>
<dbReference type="RefSeq" id="WP_073042284.1">
    <property type="nucleotide sequence ID" value="NZ_FQVB01000074.1"/>
</dbReference>
<dbReference type="OrthoDB" id="9800877at2"/>
<evidence type="ECO:0000259" key="3">
    <source>
        <dbReference type="Pfam" id="PF13007"/>
    </source>
</evidence>
<dbReference type="NCBIfam" id="NF033517">
    <property type="entry name" value="transpos_IS66"/>
    <property type="match status" value="1"/>
</dbReference>
<reference evidence="6" key="1">
    <citation type="submission" date="2016-11" db="EMBL/GenBank/DDBJ databases">
        <authorList>
            <person name="Varghese N."/>
            <person name="Submissions S."/>
        </authorList>
    </citation>
    <scope>NUCLEOTIDE SEQUENCE [LARGE SCALE GENOMIC DNA]</scope>
    <source>
        <strain evidence="6">DSM 9756</strain>
    </source>
</reference>
<dbReference type="Proteomes" id="UP000184076">
    <property type="component" value="Unassembled WGS sequence"/>
</dbReference>
<keyword evidence="6" id="KW-1185">Reference proteome</keyword>
<evidence type="ECO:0000313" key="5">
    <source>
        <dbReference type="EMBL" id="SHG38323.1"/>
    </source>
</evidence>
<dbReference type="Pfam" id="PF13005">
    <property type="entry name" value="zf-IS66"/>
    <property type="match status" value="1"/>
</dbReference>
<evidence type="ECO:0000259" key="2">
    <source>
        <dbReference type="Pfam" id="PF13005"/>
    </source>
</evidence>
<feature type="domain" description="Transposase IS66 C-terminal" evidence="4">
    <location>
        <begin position="464"/>
        <end position="501"/>
    </location>
</feature>
<feature type="domain" description="Transposase IS66 zinc-finger binding" evidence="2">
    <location>
        <begin position="106"/>
        <end position="148"/>
    </location>
</feature>
<gene>
    <name evidence="5" type="ORF">SAMN02745206_03765</name>
</gene>
<dbReference type="InterPro" id="IPR039552">
    <property type="entry name" value="IS66_C"/>
</dbReference>
<protein>
    <submittedName>
        <fullName evidence="5">Transposase</fullName>
    </submittedName>
</protein>
<dbReference type="PANTHER" id="PTHR33678">
    <property type="entry name" value="BLL1576 PROTEIN"/>
    <property type="match status" value="1"/>
</dbReference>
<evidence type="ECO:0000313" key="6">
    <source>
        <dbReference type="Proteomes" id="UP000184076"/>
    </source>
</evidence>
<dbReference type="Pfam" id="PF13007">
    <property type="entry name" value="LZ_Tnp_IS66"/>
    <property type="match status" value="1"/>
</dbReference>
<dbReference type="Pfam" id="PF03050">
    <property type="entry name" value="DDE_Tnp_IS66"/>
    <property type="match status" value="1"/>
</dbReference>
<dbReference type="InterPro" id="IPR024474">
    <property type="entry name" value="Znf_dom_IS66"/>
</dbReference>
<evidence type="ECO:0000259" key="1">
    <source>
        <dbReference type="Pfam" id="PF03050"/>
    </source>
</evidence>
<proteinExistence type="predicted"/>
<dbReference type="InterPro" id="IPR052344">
    <property type="entry name" value="Transposase-related"/>
</dbReference>
<organism evidence="5 6">
    <name type="scientific">Desulfacinum infernum DSM 9756</name>
    <dbReference type="NCBI Taxonomy" id="1121391"/>
    <lineage>
        <taxon>Bacteria</taxon>
        <taxon>Pseudomonadati</taxon>
        <taxon>Thermodesulfobacteriota</taxon>
        <taxon>Syntrophobacteria</taxon>
        <taxon>Syntrophobacterales</taxon>
        <taxon>Syntrophobacteraceae</taxon>
        <taxon>Desulfacinum</taxon>
    </lineage>
</organism>
<dbReference type="InterPro" id="IPR024463">
    <property type="entry name" value="Transposase_TnpC_homeodom"/>
</dbReference>
<evidence type="ECO:0000259" key="4">
    <source>
        <dbReference type="Pfam" id="PF13817"/>
    </source>
</evidence>
<dbReference type="Pfam" id="PF13817">
    <property type="entry name" value="DDE_Tnp_IS66_C"/>
    <property type="match status" value="1"/>
</dbReference>
<dbReference type="PANTHER" id="PTHR33678:SF1">
    <property type="entry name" value="BLL1576 PROTEIN"/>
    <property type="match status" value="1"/>
</dbReference>
<name>A0A1M5JE50_9BACT</name>
<dbReference type="AlphaFoldDB" id="A0A1M5JE50"/>
<dbReference type="EMBL" id="FQVB01000074">
    <property type="protein sequence ID" value="SHG38323.1"/>
    <property type="molecule type" value="Genomic_DNA"/>
</dbReference>
<dbReference type="InterPro" id="IPR004291">
    <property type="entry name" value="Transposase_IS66_central"/>
</dbReference>
<sequence length="518" mass="57434">MIKRGATLPDNPQELRKIIAYYEQEVELLREQVRVLYARIFGKKSEKGGPDAGTQLPLFDMPEPEVEPGEKEVTIPSHSRQKCGRKKLPESLPRVEVVHDIPEEAKVCACGHELNRIGEEISEKLDIIPAVIQVIRHVRPKYACRHCEGLDTVGPVVKIATAPKQIIDKGIATAGLLAHILTAKFCDGLPFYRQEGQFERLGVEIPRATMCNWAMKSAEAAAPLLELLLREIRSGPLINIDETTVQVLKEPGRSAETKSYMWVCRGGTPGKTLLLYHYNTSRSSGVAKQLLTGYKGVVQSDGYTGYDFLNVSKDIAHAGCWAHARRKFKDAAKGAGKAKKAGSVDVALSYIQKIYAVEKEGTKDNLNQEQIIELRQRKARPILDDFFKWLSKKATQVVPKSLLGIAVNYTLNQRSRLTVYLDQGVVGPDNNAAENAIRPFVIGRKNWLFAGNPAGAAASASLYSLVESAKANGLEPYRYLRFIFEKLPFAESQSDYEELLPNRLKAADLLLPQSISGV</sequence>
<accession>A0A1M5JE50</accession>